<dbReference type="Pfam" id="PF22486">
    <property type="entry name" value="MATH_2"/>
    <property type="match status" value="1"/>
</dbReference>
<evidence type="ECO:0000313" key="4">
    <source>
        <dbReference type="Proteomes" id="UP001497382"/>
    </source>
</evidence>
<evidence type="ECO:0008006" key="5">
    <source>
        <dbReference type="Google" id="ProtNLM"/>
    </source>
</evidence>
<dbReference type="GO" id="GO:0030163">
    <property type="term" value="P:protein catabolic process"/>
    <property type="evidence" value="ECO:0007669"/>
    <property type="project" value="UniProtKB-ARBA"/>
</dbReference>
<gene>
    <name evidence="3" type="ORF">LARSCL_LOCUS18812</name>
</gene>
<dbReference type="InterPro" id="IPR002083">
    <property type="entry name" value="MATH/TRAF_dom"/>
</dbReference>
<reference evidence="3 4" key="1">
    <citation type="submission" date="2024-04" db="EMBL/GenBank/DDBJ databases">
        <authorList>
            <person name="Rising A."/>
            <person name="Reimegard J."/>
            <person name="Sonavane S."/>
            <person name="Akerstrom W."/>
            <person name="Nylinder S."/>
            <person name="Hedman E."/>
            <person name="Kallberg Y."/>
        </authorList>
    </citation>
    <scope>NUCLEOTIDE SEQUENCE [LARGE SCALE GENOMIC DNA]</scope>
</reference>
<feature type="domain" description="BTB" evidence="1">
    <location>
        <begin position="344"/>
        <end position="408"/>
    </location>
</feature>
<dbReference type="PROSITE" id="PS50144">
    <property type="entry name" value="MATH"/>
    <property type="match status" value="1"/>
</dbReference>
<evidence type="ECO:0000313" key="3">
    <source>
        <dbReference type="EMBL" id="CAL1294607.1"/>
    </source>
</evidence>
<dbReference type="Pfam" id="PF00651">
    <property type="entry name" value="BTB"/>
    <property type="match status" value="1"/>
</dbReference>
<dbReference type="AlphaFoldDB" id="A0AAV2BEF2"/>
<dbReference type="CDD" id="cd18186">
    <property type="entry name" value="BTB_POZ_ZBTB_KLHL-like"/>
    <property type="match status" value="1"/>
</dbReference>
<dbReference type="Gene3D" id="3.30.710.10">
    <property type="entry name" value="Potassium Channel Kv1.1, Chain A"/>
    <property type="match status" value="1"/>
</dbReference>
<dbReference type="InterPro" id="IPR000210">
    <property type="entry name" value="BTB/POZ_dom"/>
</dbReference>
<proteinExistence type="predicted"/>
<name>A0AAV2BEF2_9ARAC</name>
<protein>
    <recommendedName>
        <fullName evidence="5">Speckle-type POZ protein</fullName>
    </recommendedName>
</protein>
<dbReference type="Gene3D" id="1.25.40.420">
    <property type="match status" value="1"/>
</dbReference>
<organism evidence="3 4">
    <name type="scientific">Larinioides sclopetarius</name>
    <dbReference type="NCBI Taxonomy" id="280406"/>
    <lineage>
        <taxon>Eukaryota</taxon>
        <taxon>Metazoa</taxon>
        <taxon>Ecdysozoa</taxon>
        <taxon>Arthropoda</taxon>
        <taxon>Chelicerata</taxon>
        <taxon>Arachnida</taxon>
        <taxon>Araneae</taxon>
        <taxon>Araneomorphae</taxon>
        <taxon>Entelegynae</taxon>
        <taxon>Araneoidea</taxon>
        <taxon>Araneidae</taxon>
        <taxon>Larinioides</taxon>
    </lineage>
</organism>
<dbReference type="SMART" id="SM00225">
    <property type="entry name" value="BTB"/>
    <property type="match status" value="1"/>
</dbReference>
<feature type="domain" description="MATH" evidence="2">
    <location>
        <begin position="10"/>
        <end position="141"/>
    </location>
</feature>
<dbReference type="PANTHER" id="PTHR24413">
    <property type="entry name" value="SPECKLE-TYPE POZ PROTEIN"/>
    <property type="match status" value="1"/>
</dbReference>
<dbReference type="Gene3D" id="2.60.210.10">
    <property type="entry name" value="Apoptosis, Tumor Necrosis Factor Receptor Associated Protein 2, Chain A"/>
    <property type="match status" value="1"/>
</dbReference>
<comment type="caution">
    <text evidence="3">The sequence shown here is derived from an EMBL/GenBank/DDBJ whole genome shotgun (WGS) entry which is preliminary data.</text>
</comment>
<keyword evidence="4" id="KW-1185">Reference proteome</keyword>
<dbReference type="PROSITE" id="PS50097">
    <property type="entry name" value="BTB"/>
    <property type="match status" value="1"/>
</dbReference>
<dbReference type="Proteomes" id="UP001497382">
    <property type="component" value="Unassembled WGS sequence"/>
</dbReference>
<evidence type="ECO:0000259" key="1">
    <source>
        <dbReference type="PROSITE" id="PS50097"/>
    </source>
</evidence>
<sequence length="503" mass="57862">MSIKESEKKCFTFIWKIENASYCKQKKQEAIISPLVEVDDLEKTKWTLWLFPRGDAHGYNFIYYLKREEDSNCASSIKIKYELSIIAKDEMAELESSGVVEKEFSKGKGSGCDKYLKREDVFLTKRSIYLPQDTLTVRCRMWKSVGEMPQDVCCIARTRIGVEKIAFIWEIENFTALELEKKCIYLIKSLANGRDLVSLDLSVSAGLSCEEIIRFEFTIKDQNIKFATVRLFLVDAAGRSVQCNEDEFWVENLPKCKQFTFFFTRKQLMANKSMYIPSDILSLHWNWAFSKGVVLEEIEEVQKGCTQSASKISVAHKINNEKTMRSSYALTDNLKSLCDENFLCDVKLKTNTSEFPAHKVILSASSSVFKAMFSRDMKEKNNNFVNISDLNDNAVSGMLHYIYTARVDDLTWEKASHLYVAADKYAILSLKNICPSFLKDNLSPSNACEMLLMSDFHVDNDLKSEVQDYILKHVKDIVKSDEWKFLMETNSKLAAETLCLQYI</sequence>
<dbReference type="SUPFAM" id="SSF54695">
    <property type="entry name" value="POZ domain"/>
    <property type="match status" value="1"/>
</dbReference>
<dbReference type="EMBL" id="CAXIEN010000350">
    <property type="protein sequence ID" value="CAL1294607.1"/>
    <property type="molecule type" value="Genomic_DNA"/>
</dbReference>
<dbReference type="InterPro" id="IPR008974">
    <property type="entry name" value="TRAF-like"/>
</dbReference>
<dbReference type="InterPro" id="IPR011333">
    <property type="entry name" value="SKP1/BTB/POZ_sf"/>
</dbReference>
<evidence type="ECO:0000259" key="2">
    <source>
        <dbReference type="PROSITE" id="PS50144"/>
    </source>
</evidence>
<dbReference type="SUPFAM" id="SSF49599">
    <property type="entry name" value="TRAF domain-like"/>
    <property type="match status" value="1"/>
</dbReference>
<accession>A0AAV2BEF2</accession>